<evidence type="ECO:0000256" key="5">
    <source>
        <dbReference type="ARBA" id="ARBA00037066"/>
    </source>
</evidence>
<comment type="caution">
    <text evidence="7">The sequence shown here is derived from an EMBL/GenBank/DDBJ whole genome shotgun (WGS) entry which is preliminary data.</text>
</comment>
<dbReference type="PANTHER" id="PTHR42794:SF1">
    <property type="entry name" value="HEMIN IMPORT ATP-BINDING PROTEIN HMUV"/>
    <property type="match status" value="1"/>
</dbReference>
<evidence type="ECO:0000313" key="7">
    <source>
        <dbReference type="EMBL" id="MDQ7246802.1"/>
    </source>
</evidence>
<dbReference type="PROSITE" id="PS50893">
    <property type="entry name" value="ABC_TRANSPORTER_2"/>
    <property type="match status" value="1"/>
</dbReference>
<evidence type="ECO:0000313" key="8">
    <source>
        <dbReference type="Proteomes" id="UP001230156"/>
    </source>
</evidence>
<sequence length="257" mass="27698">MITARNIRRRIGGLEDISLEVPAGACTAIIGPNGAGKSTLLDLLAGRSRADSGAVEFGGQPIADWAPLDLARRRAFLPQSLEVAFPIRVMDLVMLGRSPYHGRVSAQEDRAAAETALRLTDAWHLRDRAYQRISGGERQRVQLARVIAQIWRPGSQDGEPRMLLLDEPTASLDPGHRLAVMRLLRDLAIAGIGVVLALHDLNDAARFADQVVLLHQGRILSEGGPADAMQAEVLTSAYGAEAEVIRAGDAAPVIVFR</sequence>
<keyword evidence="3 7" id="KW-0067">ATP-binding</keyword>
<dbReference type="Proteomes" id="UP001230156">
    <property type="component" value="Unassembled WGS sequence"/>
</dbReference>
<evidence type="ECO:0000256" key="4">
    <source>
        <dbReference type="ARBA" id="ARBA00022967"/>
    </source>
</evidence>
<accession>A0ABU0YGF3</accession>
<feature type="domain" description="ABC transporter" evidence="6">
    <location>
        <begin position="2"/>
        <end position="241"/>
    </location>
</feature>
<keyword evidence="2" id="KW-0547">Nucleotide-binding</keyword>
<dbReference type="CDD" id="cd03214">
    <property type="entry name" value="ABC_Iron-Siderophores_B12_Hemin"/>
    <property type="match status" value="1"/>
</dbReference>
<dbReference type="PROSITE" id="PS00211">
    <property type="entry name" value="ABC_TRANSPORTER_1"/>
    <property type="match status" value="1"/>
</dbReference>
<dbReference type="EMBL" id="JAUYVI010000001">
    <property type="protein sequence ID" value="MDQ7246802.1"/>
    <property type="molecule type" value="Genomic_DNA"/>
</dbReference>
<evidence type="ECO:0000259" key="6">
    <source>
        <dbReference type="PROSITE" id="PS50893"/>
    </source>
</evidence>
<organism evidence="7 8">
    <name type="scientific">Dongia sedimenti</name>
    <dbReference type="NCBI Taxonomy" id="3064282"/>
    <lineage>
        <taxon>Bacteria</taxon>
        <taxon>Pseudomonadati</taxon>
        <taxon>Pseudomonadota</taxon>
        <taxon>Alphaproteobacteria</taxon>
        <taxon>Rhodospirillales</taxon>
        <taxon>Dongiaceae</taxon>
        <taxon>Dongia</taxon>
    </lineage>
</organism>
<keyword evidence="8" id="KW-1185">Reference proteome</keyword>
<name>A0ABU0YGF3_9PROT</name>
<evidence type="ECO:0000256" key="2">
    <source>
        <dbReference type="ARBA" id="ARBA00022741"/>
    </source>
</evidence>
<dbReference type="SUPFAM" id="SSF52540">
    <property type="entry name" value="P-loop containing nucleoside triphosphate hydrolases"/>
    <property type="match status" value="1"/>
</dbReference>
<evidence type="ECO:0000256" key="1">
    <source>
        <dbReference type="ARBA" id="ARBA00022448"/>
    </source>
</evidence>
<dbReference type="InterPro" id="IPR003439">
    <property type="entry name" value="ABC_transporter-like_ATP-bd"/>
</dbReference>
<protein>
    <submittedName>
        <fullName evidence="7">Heme ABC transporter ATP-binding protein</fullName>
    </submittedName>
</protein>
<keyword evidence="1" id="KW-0813">Transport</keyword>
<evidence type="ECO:0000256" key="3">
    <source>
        <dbReference type="ARBA" id="ARBA00022840"/>
    </source>
</evidence>
<gene>
    <name evidence="7" type="ORF">Q8A70_03955</name>
</gene>
<dbReference type="PANTHER" id="PTHR42794">
    <property type="entry name" value="HEMIN IMPORT ATP-BINDING PROTEIN HMUV"/>
    <property type="match status" value="1"/>
</dbReference>
<dbReference type="InterPro" id="IPR017871">
    <property type="entry name" value="ABC_transporter-like_CS"/>
</dbReference>
<proteinExistence type="predicted"/>
<comment type="function">
    <text evidence="5">Part of the ABC transporter complex HmuTUV involved in hemin import. Responsible for energy coupling to the transport system.</text>
</comment>
<keyword evidence="4" id="KW-1278">Translocase</keyword>
<dbReference type="Gene3D" id="3.40.50.300">
    <property type="entry name" value="P-loop containing nucleotide triphosphate hydrolases"/>
    <property type="match status" value="1"/>
</dbReference>
<dbReference type="GO" id="GO:0005524">
    <property type="term" value="F:ATP binding"/>
    <property type="evidence" value="ECO:0007669"/>
    <property type="project" value="UniProtKB-KW"/>
</dbReference>
<dbReference type="Pfam" id="PF00005">
    <property type="entry name" value="ABC_tran"/>
    <property type="match status" value="1"/>
</dbReference>
<reference evidence="8" key="1">
    <citation type="submission" date="2023-08" db="EMBL/GenBank/DDBJ databases">
        <title>Rhodospirillaceae gen. nov., a novel taxon isolated from the Yangtze River Yuezi River estuary sludge.</title>
        <authorList>
            <person name="Ruan L."/>
        </authorList>
    </citation>
    <scope>NUCLEOTIDE SEQUENCE [LARGE SCALE GENOMIC DNA]</scope>
    <source>
        <strain evidence="8">R-7</strain>
    </source>
</reference>
<dbReference type="InterPro" id="IPR027417">
    <property type="entry name" value="P-loop_NTPase"/>
</dbReference>
<dbReference type="NCBIfam" id="NF010068">
    <property type="entry name" value="PRK13548.1"/>
    <property type="match status" value="1"/>
</dbReference>
<dbReference type="SMART" id="SM00382">
    <property type="entry name" value="AAA"/>
    <property type="match status" value="1"/>
</dbReference>
<dbReference type="InterPro" id="IPR003593">
    <property type="entry name" value="AAA+_ATPase"/>
</dbReference>
<dbReference type="RefSeq" id="WP_379954202.1">
    <property type="nucleotide sequence ID" value="NZ_JAUYVI010000001.1"/>
</dbReference>